<sequence>MVLIKDRRPTLIDAGFGSETEETVRLIRDAGVEPAHLDMIVNTHFHSDHIGGNCHFQNEYGVPIAAHKWEADLVNVRHPEVCSAEWLDQPVEPYSVDRRLSDGDEIHTGSRTFQVLFTPGHSSGHISLYEPDEKVLIAGDLFHKHDLGWLNMYREGVTALHRALESLDRVATLPIRVAYSGHGPAMDNPGAAIDGARRRLEKWLIAPEKLAWHGCKRIFSFALMIRNGLEKEKVERYLLSCPWFHDYARHSFRLEPEAFVHALVDEMIRSGAADWHSDRLIAATPHQLTSASWFEENNIRPGDWPASELSFRK</sequence>
<comment type="caution">
    <text evidence="2">The sequence shown here is derived from an EMBL/GenBank/DDBJ whole genome shotgun (WGS) entry which is preliminary data.</text>
</comment>
<organism evidence="2 3">
    <name type="scientific">Alteribacter lacisalsi</name>
    <dbReference type="NCBI Taxonomy" id="2045244"/>
    <lineage>
        <taxon>Bacteria</taxon>
        <taxon>Bacillati</taxon>
        <taxon>Bacillota</taxon>
        <taxon>Bacilli</taxon>
        <taxon>Bacillales</taxon>
        <taxon>Bacillaceae</taxon>
        <taxon>Alteribacter</taxon>
    </lineage>
</organism>
<gene>
    <name evidence="2" type="ORF">CR205_13655</name>
</gene>
<dbReference type="EMBL" id="PDOF01000002">
    <property type="protein sequence ID" value="PYZ97023.1"/>
    <property type="molecule type" value="Genomic_DNA"/>
</dbReference>
<dbReference type="PANTHER" id="PTHR42951:SF4">
    <property type="entry name" value="ACYL-COENZYME A THIOESTERASE MBLAC2"/>
    <property type="match status" value="1"/>
</dbReference>
<feature type="domain" description="Metallo-beta-lactamase" evidence="1">
    <location>
        <begin position="1"/>
        <end position="182"/>
    </location>
</feature>
<evidence type="ECO:0000259" key="1">
    <source>
        <dbReference type="SMART" id="SM00849"/>
    </source>
</evidence>
<dbReference type="SUPFAM" id="SSF56281">
    <property type="entry name" value="Metallo-hydrolase/oxidoreductase"/>
    <property type="match status" value="1"/>
</dbReference>
<evidence type="ECO:0000313" key="2">
    <source>
        <dbReference type="EMBL" id="PYZ97023.1"/>
    </source>
</evidence>
<reference evidence="2 3" key="1">
    <citation type="submission" date="2017-10" db="EMBL/GenBank/DDBJ databases">
        <title>Bacillus sp. nov., a halophilic bacterium isolated from a Yangshapao Lake.</title>
        <authorList>
            <person name="Wang H."/>
        </authorList>
    </citation>
    <scope>NUCLEOTIDE SEQUENCE [LARGE SCALE GENOMIC DNA]</scope>
    <source>
        <strain evidence="2 3">YSP-3</strain>
    </source>
</reference>
<dbReference type="Proteomes" id="UP000248066">
    <property type="component" value="Unassembled WGS sequence"/>
</dbReference>
<keyword evidence="3" id="KW-1185">Reference proteome</keyword>
<dbReference type="InterPro" id="IPR001279">
    <property type="entry name" value="Metallo-B-lactamas"/>
</dbReference>
<dbReference type="AlphaFoldDB" id="A0A2W0H5B3"/>
<dbReference type="InterPro" id="IPR036866">
    <property type="entry name" value="RibonucZ/Hydroxyglut_hydro"/>
</dbReference>
<dbReference type="GO" id="GO:0016787">
    <property type="term" value="F:hydrolase activity"/>
    <property type="evidence" value="ECO:0007669"/>
    <property type="project" value="UniProtKB-KW"/>
</dbReference>
<dbReference type="PANTHER" id="PTHR42951">
    <property type="entry name" value="METALLO-BETA-LACTAMASE DOMAIN-CONTAINING"/>
    <property type="match status" value="1"/>
</dbReference>
<dbReference type="Pfam" id="PF00753">
    <property type="entry name" value="Lactamase_B"/>
    <property type="match status" value="1"/>
</dbReference>
<dbReference type="Gene3D" id="3.60.15.10">
    <property type="entry name" value="Ribonuclease Z/Hydroxyacylglutathione hydrolase-like"/>
    <property type="match status" value="1"/>
</dbReference>
<dbReference type="SMART" id="SM00849">
    <property type="entry name" value="Lactamase_B"/>
    <property type="match status" value="1"/>
</dbReference>
<dbReference type="OrthoDB" id="9802248at2"/>
<keyword evidence="2" id="KW-0378">Hydrolase</keyword>
<accession>A0A2W0H5B3</accession>
<evidence type="ECO:0000313" key="3">
    <source>
        <dbReference type="Proteomes" id="UP000248066"/>
    </source>
</evidence>
<dbReference type="InterPro" id="IPR050855">
    <property type="entry name" value="NDM-1-like"/>
</dbReference>
<name>A0A2W0H5B3_9BACI</name>
<protein>
    <submittedName>
        <fullName evidence="2">MBL fold metallo-hydrolase</fullName>
    </submittedName>
</protein>
<proteinExistence type="predicted"/>